<dbReference type="GeneID" id="69116762"/>
<dbReference type="PROSITE" id="PS51202">
    <property type="entry name" value="RCK_C"/>
    <property type="match status" value="1"/>
</dbReference>
<evidence type="ECO:0000259" key="2">
    <source>
        <dbReference type="PROSITE" id="PS51202"/>
    </source>
</evidence>
<proteinExistence type="predicted"/>
<dbReference type="InterPro" id="IPR006037">
    <property type="entry name" value="RCK_C"/>
</dbReference>
<dbReference type="InterPro" id="IPR036721">
    <property type="entry name" value="RCK_C_sf"/>
</dbReference>
<dbReference type="InterPro" id="IPR058603">
    <property type="entry name" value="DUF8167_2nd"/>
</dbReference>
<keyword evidence="1" id="KW-0472">Membrane</keyword>
<keyword evidence="1" id="KW-1133">Transmembrane helix</keyword>
<feature type="transmembrane region" description="Helical" evidence="1">
    <location>
        <begin position="78"/>
        <end position="98"/>
    </location>
</feature>
<protein>
    <submittedName>
        <fullName evidence="3">Potassium transporter TrkA</fullName>
    </submittedName>
</protein>
<dbReference type="AlphaFoldDB" id="A0ABD5NDN5"/>
<comment type="caution">
    <text evidence="3">The sequence shown here is derived from an EMBL/GenBank/DDBJ whole genome shotgun (WGS) entry which is preliminary data.</text>
</comment>
<keyword evidence="4" id="KW-1185">Reference proteome</keyword>
<dbReference type="Proteomes" id="UP001595660">
    <property type="component" value="Unassembled WGS sequence"/>
</dbReference>
<dbReference type="EMBL" id="JBHRWN010000002">
    <property type="protein sequence ID" value="MFC3477312.1"/>
    <property type="molecule type" value="Genomic_DNA"/>
</dbReference>
<evidence type="ECO:0000313" key="3">
    <source>
        <dbReference type="EMBL" id="MFC3477312.1"/>
    </source>
</evidence>
<keyword evidence="1" id="KW-0812">Transmembrane</keyword>
<organism evidence="3 4">
    <name type="scientific">Halobacterium litoreum</name>
    <dbReference type="NCBI Taxonomy" id="2039234"/>
    <lineage>
        <taxon>Archaea</taxon>
        <taxon>Methanobacteriati</taxon>
        <taxon>Methanobacteriota</taxon>
        <taxon>Stenosarchaea group</taxon>
        <taxon>Halobacteria</taxon>
        <taxon>Halobacteriales</taxon>
        <taxon>Halobacteriaceae</taxon>
        <taxon>Halobacterium</taxon>
    </lineage>
</organism>
<sequence>MTAFAPVLDELQMATVAEAAGLALGAGVAVAVLAAAFRWYFRQRVPFGVALLVDAAVVTLYLNTRVALGDAVAGETDALAPLAVGFNLAVFGAAVVLVPAARRAGDRVGVQLLAATGTRELEGEVGQLVQAVGRAVAVELPEDIDDIEGYDPVAPAVKRDLAGRTLIFPRRLTVEQLRDRVVTRLKDDYEVGYVDVEVEKDGTATYLALGRRTAGIGHTLPPGTAAVAVRADPPNAAGAGDLVQVWETTGESPERVATAEIRGVHEDAVTLSLDEYDARGLAGGDYRLLTLPYEPGADRQFASLLRGADETMTVATVAADSDLDGATVGDVAGTVVAVRSADGVDAIPARDRVLAPEDTLYVVARPDAARRLDAAVAAPDAAESP</sequence>
<gene>
    <name evidence="3" type="ORF">ACFOKC_06195</name>
</gene>
<name>A0ABD5NDN5_9EURY</name>
<feature type="transmembrane region" description="Helical" evidence="1">
    <location>
        <begin position="20"/>
        <end position="40"/>
    </location>
</feature>
<dbReference type="Pfam" id="PF26503">
    <property type="entry name" value="DUF8167_3rd"/>
    <property type="match status" value="1"/>
</dbReference>
<reference evidence="3 4" key="1">
    <citation type="journal article" date="2019" name="Int. J. Syst. Evol. Microbiol.">
        <title>The Global Catalogue of Microorganisms (GCM) 10K type strain sequencing project: providing services to taxonomists for standard genome sequencing and annotation.</title>
        <authorList>
            <consortium name="The Broad Institute Genomics Platform"/>
            <consortium name="The Broad Institute Genome Sequencing Center for Infectious Disease"/>
            <person name="Wu L."/>
            <person name="Ma J."/>
        </authorList>
    </citation>
    <scope>NUCLEOTIDE SEQUENCE [LARGE SCALE GENOMIC DNA]</scope>
    <source>
        <strain evidence="3 4">CGMCC 1.12562</strain>
    </source>
</reference>
<dbReference type="InterPro" id="IPR058480">
    <property type="entry name" value="DUF8167_N"/>
</dbReference>
<feature type="domain" description="RCK C-terminal" evidence="2">
    <location>
        <begin position="299"/>
        <end position="378"/>
    </location>
</feature>
<evidence type="ECO:0000313" key="4">
    <source>
        <dbReference type="Proteomes" id="UP001595660"/>
    </source>
</evidence>
<feature type="transmembrane region" description="Helical" evidence="1">
    <location>
        <begin position="47"/>
        <end position="66"/>
    </location>
</feature>
<accession>A0ABD5NDN5</accession>
<dbReference type="Pfam" id="PF26501">
    <property type="entry name" value="DUF8167"/>
    <property type="match status" value="1"/>
</dbReference>
<dbReference type="Pfam" id="PF26502">
    <property type="entry name" value="DUF8167_2nd"/>
    <property type="match status" value="1"/>
</dbReference>
<dbReference type="SUPFAM" id="SSF116726">
    <property type="entry name" value="TrkA C-terminal domain-like"/>
    <property type="match status" value="1"/>
</dbReference>
<dbReference type="Gene3D" id="3.30.70.1450">
    <property type="entry name" value="Regulator of K+ conductance, C-terminal domain"/>
    <property type="match status" value="1"/>
</dbReference>
<dbReference type="InterPro" id="IPR058604">
    <property type="entry name" value="DUF8167_3rd"/>
</dbReference>
<evidence type="ECO:0000256" key="1">
    <source>
        <dbReference type="SAM" id="Phobius"/>
    </source>
</evidence>
<dbReference type="RefSeq" id="WP_232571557.1">
    <property type="nucleotide sequence ID" value="NZ_CP089466.1"/>
</dbReference>